<dbReference type="InterPro" id="IPR003593">
    <property type="entry name" value="AAA+_ATPase"/>
</dbReference>
<evidence type="ECO:0000256" key="7">
    <source>
        <dbReference type="ARBA" id="ARBA00022967"/>
    </source>
</evidence>
<dbReference type="PROSITE" id="PS50893">
    <property type="entry name" value="ABC_TRANSPORTER_2"/>
    <property type="match status" value="1"/>
</dbReference>
<gene>
    <name evidence="11" type="ORF">C8D76_10458</name>
</gene>
<dbReference type="Pfam" id="PF00005">
    <property type="entry name" value="ABC_tran"/>
    <property type="match status" value="1"/>
</dbReference>
<evidence type="ECO:0000256" key="4">
    <source>
        <dbReference type="ARBA" id="ARBA00022833"/>
    </source>
</evidence>
<evidence type="ECO:0000256" key="6">
    <source>
        <dbReference type="ARBA" id="ARBA00022906"/>
    </source>
</evidence>
<dbReference type="GO" id="GO:0010043">
    <property type="term" value="P:response to zinc ion"/>
    <property type="evidence" value="ECO:0007669"/>
    <property type="project" value="TreeGrafter"/>
</dbReference>
<keyword evidence="9" id="KW-0472">Membrane</keyword>
<comment type="caution">
    <text evidence="11">The sequence shown here is derived from an EMBL/GenBank/DDBJ whole genome shotgun (WGS) entry which is preliminary data.</text>
</comment>
<keyword evidence="7" id="KW-1278">Translocase</keyword>
<dbReference type="FunFam" id="3.40.50.300:FF:000392">
    <property type="entry name" value="Zinc import ATP-binding protein ZnuC"/>
    <property type="match status" value="1"/>
</dbReference>
<dbReference type="EMBL" id="QENU01000004">
    <property type="protein sequence ID" value="PVX39856.1"/>
    <property type="molecule type" value="Genomic_DNA"/>
</dbReference>
<keyword evidence="5 11" id="KW-0067">ATP-binding</keyword>
<keyword evidence="1" id="KW-0813">Transport</keyword>
<keyword evidence="4" id="KW-0862">Zinc</keyword>
<keyword evidence="8" id="KW-0406">Ion transport</keyword>
<dbReference type="AlphaFoldDB" id="A0A2U0T8A1"/>
<evidence type="ECO:0000256" key="9">
    <source>
        <dbReference type="ARBA" id="ARBA00023136"/>
    </source>
</evidence>
<evidence type="ECO:0000256" key="8">
    <source>
        <dbReference type="ARBA" id="ARBA00023065"/>
    </source>
</evidence>
<evidence type="ECO:0000256" key="3">
    <source>
        <dbReference type="ARBA" id="ARBA00022741"/>
    </source>
</evidence>
<dbReference type="PANTHER" id="PTHR42734:SF9">
    <property type="entry name" value="ZINC IMPORT ATP-BINDING PROTEIN ZNUC"/>
    <property type="match status" value="1"/>
</dbReference>
<dbReference type="OrthoDB" id="9780942at2"/>
<dbReference type="GO" id="GO:0006829">
    <property type="term" value="P:zinc ion transport"/>
    <property type="evidence" value="ECO:0007669"/>
    <property type="project" value="UniProtKB-KW"/>
</dbReference>
<accession>A0A2U0T8A1</accession>
<sequence>MHINAIHRNSDNSPNKQAAPLIELKDICVNFGQKTALQHINMAVYPNAVTTIVGPNGGGKSTLLKVLLKLIKPSSGKIKYGKNVRIGYLPQKIHLDHSFPITVEKFLSLKKGISQSDIQQAIELLSIGHLIKNSLQKLSGGEMQRVLLARAILNKPNLLVLDEPTQGVDINGQVELYQLIHQTRKTLNCAVLMVSHDLHIVMADTNNVLCVNQHICCAGSPETISAEPAFIQHFGDQFAKNIAFYTHHHNHRHDMHGDVCCSGQYQCAQHNHHNH</sequence>
<proteinExistence type="predicted"/>
<keyword evidence="6" id="KW-0864">Zinc transport</keyword>
<dbReference type="InterPro" id="IPR003439">
    <property type="entry name" value="ABC_transporter-like_ATP-bd"/>
</dbReference>
<keyword evidence="12" id="KW-1185">Reference proteome</keyword>
<dbReference type="SMART" id="SM00382">
    <property type="entry name" value="AAA"/>
    <property type="match status" value="1"/>
</dbReference>
<protein>
    <submittedName>
        <fullName evidence="11">Zinc transport system ATP-binding protein</fullName>
    </submittedName>
</protein>
<evidence type="ECO:0000256" key="2">
    <source>
        <dbReference type="ARBA" id="ARBA00022475"/>
    </source>
</evidence>
<dbReference type="GO" id="GO:0016887">
    <property type="term" value="F:ATP hydrolysis activity"/>
    <property type="evidence" value="ECO:0007669"/>
    <property type="project" value="InterPro"/>
</dbReference>
<keyword evidence="2" id="KW-1003">Cell membrane</keyword>
<dbReference type="GO" id="GO:0005524">
    <property type="term" value="F:ATP binding"/>
    <property type="evidence" value="ECO:0007669"/>
    <property type="project" value="UniProtKB-KW"/>
</dbReference>
<organism evidence="11 12">
    <name type="scientific">Alitibacter langaaensis DSM 22999</name>
    <dbReference type="NCBI Taxonomy" id="1122935"/>
    <lineage>
        <taxon>Bacteria</taxon>
        <taxon>Pseudomonadati</taxon>
        <taxon>Pseudomonadota</taxon>
        <taxon>Gammaproteobacteria</taxon>
        <taxon>Pasteurellales</taxon>
        <taxon>Pasteurellaceae</taxon>
        <taxon>Alitibacter</taxon>
    </lineage>
</organism>
<evidence type="ECO:0000256" key="1">
    <source>
        <dbReference type="ARBA" id="ARBA00022448"/>
    </source>
</evidence>
<dbReference type="InterPro" id="IPR017871">
    <property type="entry name" value="ABC_transporter-like_CS"/>
</dbReference>
<evidence type="ECO:0000313" key="12">
    <source>
        <dbReference type="Proteomes" id="UP000245909"/>
    </source>
</evidence>
<evidence type="ECO:0000313" key="11">
    <source>
        <dbReference type="EMBL" id="PVX39856.1"/>
    </source>
</evidence>
<keyword evidence="3" id="KW-0547">Nucleotide-binding</keyword>
<name>A0A2U0T8A1_9PAST</name>
<evidence type="ECO:0000256" key="5">
    <source>
        <dbReference type="ARBA" id="ARBA00022840"/>
    </source>
</evidence>
<dbReference type="PANTHER" id="PTHR42734">
    <property type="entry name" value="METAL TRANSPORT SYSTEM ATP-BINDING PROTEIN TM_0124-RELATED"/>
    <property type="match status" value="1"/>
</dbReference>
<dbReference type="InterPro" id="IPR050153">
    <property type="entry name" value="Metal_Ion_Import_ABC"/>
</dbReference>
<evidence type="ECO:0000259" key="10">
    <source>
        <dbReference type="PROSITE" id="PS50893"/>
    </source>
</evidence>
<dbReference type="Gene3D" id="3.40.50.300">
    <property type="entry name" value="P-loop containing nucleotide triphosphate hydrolases"/>
    <property type="match status" value="1"/>
</dbReference>
<dbReference type="PROSITE" id="PS00211">
    <property type="entry name" value="ABC_TRANSPORTER_1"/>
    <property type="match status" value="1"/>
</dbReference>
<reference evidence="11 12" key="1">
    <citation type="submission" date="2018-05" db="EMBL/GenBank/DDBJ databases">
        <title>Genomic Encyclopedia of Type Strains, Phase IV (KMG-IV): sequencing the most valuable type-strain genomes for metagenomic binning, comparative biology and taxonomic classification.</title>
        <authorList>
            <person name="Goeker M."/>
        </authorList>
    </citation>
    <scope>NUCLEOTIDE SEQUENCE [LARGE SCALE GENOMIC DNA]</scope>
    <source>
        <strain evidence="11 12">DSM 22999</strain>
    </source>
</reference>
<dbReference type="SUPFAM" id="SSF52540">
    <property type="entry name" value="P-loop containing nucleoside triphosphate hydrolases"/>
    <property type="match status" value="1"/>
</dbReference>
<dbReference type="InterPro" id="IPR027417">
    <property type="entry name" value="P-loop_NTPase"/>
</dbReference>
<dbReference type="NCBIfam" id="NF007090">
    <property type="entry name" value="PRK09544.1"/>
    <property type="match status" value="1"/>
</dbReference>
<feature type="domain" description="ABC transporter" evidence="10">
    <location>
        <begin position="22"/>
        <end position="237"/>
    </location>
</feature>
<dbReference type="Proteomes" id="UP000245909">
    <property type="component" value="Unassembled WGS sequence"/>
</dbReference>
<dbReference type="RefSeq" id="WP_116631569.1">
    <property type="nucleotide sequence ID" value="NZ_QENU01000004.1"/>
</dbReference>